<dbReference type="RefSeq" id="WP_091775721.1">
    <property type="nucleotide sequence ID" value="NZ_FOES01000049.1"/>
</dbReference>
<dbReference type="Gene3D" id="3.50.50.60">
    <property type="entry name" value="FAD/NAD(P)-binding domain"/>
    <property type="match status" value="2"/>
</dbReference>
<evidence type="ECO:0000256" key="3">
    <source>
        <dbReference type="ARBA" id="ARBA00022827"/>
    </source>
</evidence>
<feature type="binding site" evidence="6">
    <location>
        <position position="121"/>
    </location>
    <ligand>
        <name>FAD</name>
        <dbReference type="ChEBI" id="CHEBI:57692"/>
    </ligand>
</feature>
<evidence type="ECO:0000256" key="1">
    <source>
        <dbReference type="ARBA" id="ARBA00011738"/>
    </source>
</evidence>
<evidence type="ECO:0000256" key="5">
    <source>
        <dbReference type="ARBA" id="ARBA00023002"/>
    </source>
</evidence>
<keyword evidence="4 6" id="KW-0521">NADP</keyword>
<gene>
    <name evidence="8" type="ORF">SAMN05216362_14916</name>
</gene>
<dbReference type="STRING" id="571933.SAMN05216362_14916"/>
<feature type="binding site" evidence="6">
    <location>
        <position position="328"/>
    </location>
    <ligand>
        <name>FAD</name>
        <dbReference type="ChEBI" id="CHEBI:57692"/>
    </ligand>
</feature>
<dbReference type="EMBL" id="FOES01000049">
    <property type="protein sequence ID" value="SER12677.1"/>
    <property type="molecule type" value="Genomic_DNA"/>
</dbReference>
<dbReference type="GO" id="GO:0050660">
    <property type="term" value="F:flavin adenine dinucleotide binding"/>
    <property type="evidence" value="ECO:0007669"/>
    <property type="project" value="UniProtKB-UniRule"/>
</dbReference>
<dbReference type="Proteomes" id="UP000199427">
    <property type="component" value="Unassembled WGS sequence"/>
</dbReference>
<keyword evidence="5 6" id="KW-0560">Oxidoreductase</keyword>
<proteinExistence type="inferred from homology"/>
<organism evidence="8 9">
    <name type="scientific">Piscibacillus halophilus</name>
    <dbReference type="NCBI Taxonomy" id="571933"/>
    <lineage>
        <taxon>Bacteria</taxon>
        <taxon>Bacillati</taxon>
        <taxon>Bacillota</taxon>
        <taxon>Bacilli</taxon>
        <taxon>Bacillales</taxon>
        <taxon>Bacillaceae</taxon>
        <taxon>Piscibacillus</taxon>
    </lineage>
</organism>
<evidence type="ECO:0000259" key="7">
    <source>
        <dbReference type="Pfam" id="PF07992"/>
    </source>
</evidence>
<keyword evidence="3 6" id="KW-0274">FAD</keyword>
<dbReference type="EC" id="1.18.1.2" evidence="6"/>
<name>A0A1H9LN92_9BACI</name>
<keyword evidence="9" id="KW-1185">Reference proteome</keyword>
<feature type="binding site" evidence="6">
    <location>
        <position position="287"/>
    </location>
    <ligand>
        <name>FAD</name>
        <dbReference type="ChEBI" id="CHEBI:57692"/>
    </ligand>
</feature>
<dbReference type="AlphaFoldDB" id="A0A1H9LN92"/>
<feature type="binding site" evidence="6">
    <location>
        <position position="46"/>
    </location>
    <ligand>
        <name>FAD</name>
        <dbReference type="ChEBI" id="CHEBI:57692"/>
    </ligand>
</feature>
<comment type="catalytic activity">
    <reaction evidence="6">
        <text>2 reduced [2Fe-2S]-[ferredoxin] + NADP(+) + H(+) = 2 oxidized [2Fe-2S]-[ferredoxin] + NADPH</text>
        <dbReference type="Rhea" id="RHEA:20125"/>
        <dbReference type="Rhea" id="RHEA-COMP:10000"/>
        <dbReference type="Rhea" id="RHEA-COMP:10001"/>
        <dbReference type="ChEBI" id="CHEBI:15378"/>
        <dbReference type="ChEBI" id="CHEBI:33737"/>
        <dbReference type="ChEBI" id="CHEBI:33738"/>
        <dbReference type="ChEBI" id="CHEBI:57783"/>
        <dbReference type="ChEBI" id="CHEBI:58349"/>
        <dbReference type="EC" id="1.18.1.2"/>
    </reaction>
</comment>
<feature type="binding site" evidence="6">
    <location>
        <position position="42"/>
    </location>
    <ligand>
        <name>FAD</name>
        <dbReference type="ChEBI" id="CHEBI:57692"/>
    </ligand>
</feature>
<dbReference type="GO" id="GO:0050661">
    <property type="term" value="F:NADP binding"/>
    <property type="evidence" value="ECO:0007669"/>
    <property type="project" value="UniProtKB-UniRule"/>
</dbReference>
<evidence type="ECO:0000256" key="6">
    <source>
        <dbReference type="HAMAP-Rule" id="MF_01685"/>
    </source>
</evidence>
<feature type="domain" description="FAD/NAD(P)-binding" evidence="7">
    <location>
        <begin position="5"/>
        <end position="309"/>
    </location>
</feature>
<comment type="subunit">
    <text evidence="1 6">Homodimer.</text>
</comment>
<dbReference type="InterPro" id="IPR023753">
    <property type="entry name" value="FAD/NAD-binding_dom"/>
</dbReference>
<keyword evidence="2 6" id="KW-0285">Flavoprotein</keyword>
<accession>A0A1H9LN92</accession>
<comment type="similarity">
    <text evidence="6">Belongs to the ferredoxin--NADP reductase type 2 family.</text>
</comment>
<dbReference type="OrthoDB" id="9806179at2"/>
<protein>
    <recommendedName>
        <fullName evidence="6">Ferredoxin--NADP reductase</fullName>
        <shortName evidence="6">FNR</shortName>
        <shortName evidence="6">Fd-NADP(+) reductase</shortName>
        <ecNumber evidence="6">1.18.1.2</ecNumber>
    </recommendedName>
</protein>
<dbReference type="InterPro" id="IPR050097">
    <property type="entry name" value="Ferredoxin-NADP_redctase_2"/>
</dbReference>
<feature type="binding site" evidence="6">
    <location>
        <position position="34"/>
    </location>
    <ligand>
        <name>FAD</name>
        <dbReference type="ChEBI" id="CHEBI:57692"/>
    </ligand>
</feature>
<evidence type="ECO:0000256" key="4">
    <source>
        <dbReference type="ARBA" id="ARBA00022857"/>
    </source>
</evidence>
<evidence type="ECO:0000313" key="8">
    <source>
        <dbReference type="EMBL" id="SER12677.1"/>
    </source>
</evidence>
<dbReference type="SUPFAM" id="SSF51905">
    <property type="entry name" value="FAD/NAD(P)-binding domain"/>
    <property type="match status" value="1"/>
</dbReference>
<comment type="caution">
    <text evidence="6">Lacks conserved residue(s) required for the propagation of feature annotation.</text>
</comment>
<dbReference type="PANTHER" id="PTHR48105">
    <property type="entry name" value="THIOREDOXIN REDUCTASE 1-RELATED-RELATED"/>
    <property type="match status" value="1"/>
</dbReference>
<dbReference type="PRINTS" id="PR00469">
    <property type="entry name" value="PNDRDTASEII"/>
</dbReference>
<dbReference type="HAMAP" id="MF_01685">
    <property type="entry name" value="FENR2"/>
    <property type="match status" value="1"/>
</dbReference>
<dbReference type="InterPro" id="IPR022890">
    <property type="entry name" value="Fd--NADP_Rdtase_type_2"/>
</dbReference>
<dbReference type="Pfam" id="PF07992">
    <property type="entry name" value="Pyr_redox_2"/>
    <property type="match status" value="1"/>
</dbReference>
<comment type="cofactor">
    <cofactor evidence="6">
        <name>FAD</name>
        <dbReference type="ChEBI" id="CHEBI:57692"/>
    </cofactor>
    <text evidence="6">Binds 1 FAD per subunit.</text>
</comment>
<reference evidence="8 9" key="1">
    <citation type="submission" date="2016-10" db="EMBL/GenBank/DDBJ databases">
        <authorList>
            <person name="de Groot N.N."/>
        </authorList>
    </citation>
    <scope>NUCLEOTIDE SEQUENCE [LARGE SCALE GENOMIC DNA]</scope>
    <source>
        <strain evidence="8 9">DSM 21633</strain>
    </source>
</reference>
<feature type="binding site" evidence="6">
    <location>
        <position position="86"/>
    </location>
    <ligand>
        <name>FAD</name>
        <dbReference type="ChEBI" id="CHEBI:57692"/>
    </ligand>
</feature>
<sequence>MSDLYDVTIIGGGPAGLYSAFYSGLRNMKTKIIEYQPELGGKVLLYPEKLIWDVGGQPPILGEKFAKQIVEQGLTFDPCVCTNTKVDFIEKNQEDNFVISTHDGEQHISNSIIMANGGGIINPTRLDIEGSSKYENQNLHYTIPSLKPFYQQKVLISGGGDTAIDWAHELLGIAKEVIVIYRKDNFTAHEANVTKLMNHPDSTLLNNTTIQKLIGDRQSIKQVQLLNEQSNEMNVIDVDHVVVAHGYNQEDSFNLSTDLELERKDGYFYKGNSFGCTSQEGIFAAGDIIAYEGKVHLLVGAFQDAVNAVNSAKSYIDPNATHSAIVSSHNERFKEKNQEIIKDMLNI</sequence>
<evidence type="ECO:0000256" key="2">
    <source>
        <dbReference type="ARBA" id="ARBA00022630"/>
    </source>
</evidence>
<dbReference type="PRINTS" id="PR00368">
    <property type="entry name" value="FADPNR"/>
</dbReference>
<dbReference type="GO" id="GO:0004324">
    <property type="term" value="F:ferredoxin-NADP+ reductase activity"/>
    <property type="evidence" value="ECO:0007669"/>
    <property type="project" value="UniProtKB-UniRule"/>
</dbReference>
<evidence type="ECO:0000313" key="9">
    <source>
        <dbReference type="Proteomes" id="UP000199427"/>
    </source>
</evidence>
<dbReference type="InterPro" id="IPR036188">
    <property type="entry name" value="FAD/NAD-bd_sf"/>
</dbReference>